<organism evidence="3 4">
    <name type="scientific">Fusarium solani</name>
    <name type="common">Filamentous fungus</name>
    <dbReference type="NCBI Taxonomy" id="169388"/>
    <lineage>
        <taxon>Eukaryota</taxon>
        <taxon>Fungi</taxon>
        <taxon>Dikarya</taxon>
        <taxon>Ascomycota</taxon>
        <taxon>Pezizomycotina</taxon>
        <taxon>Sordariomycetes</taxon>
        <taxon>Hypocreomycetidae</taxon>
        <taxon>Hypocreales</taxon>
        <taxon>Nectriaceae</taxon>
        <taxon>Fusarium</taxon>
        <taxon>Fusarium solani species complex</taxon>
    </lineage>
</organism>
<evidence type="ECO:0000256" key="1">
    <source>
        <dbReference type="ARBA" id="ARBA00022801"/>
    </source>
</evidence>
<sequence>MAPIFKIALCQFSPKAAAVAENFAIAESFLRSAAVKGCHLAVLPEFHLTSWEPEHPDFFAATIESKPYLANYQALARELNINIVPGTICEAYLGDSGKEDLHNVAYFLAAGTGEICGSYQKKNLWHPERPHFTPGRAPHLAFDTPLRHADGRPLRAGFLICWDLSFPESFRALVHDGADLIIIPAFWSTAGGEDVRGLNAGAEETFLSSVLTARAFENNAVVAFCNADGLSRVTLPIMGALGSIPPGEDKVEVVDVDLDVLRVAEERYKIRNDMQSLDYHYK</sequence>
<accession>A0A9P9G5Q7</accession>
<dbReference type="OrthoDB" id="412018at2759"/>
<dbReference type="InterPro" id="IPR050345">
    <property type="entry name" value="Aliph_Amidase/BUP"/>
</dbReference>
<dbReference type="AlphaFoldDB" id="A0A9P9G5Q7"/>
<dbReference type="EMBL" id="JAGTJS010000029">
    <property type="protein sequence ID" value="KAH7232487.1"/>
    <property type="molecule type" value="Genomic_DNA"/>
</dbReference>
<dbReference type="PANTHER" id="PTHR43674">
    <property type="entry name" value="NITRILASE C965.09-RELATED"/>
    <property type="match status" value="1"/>
</dbReference>
<evidence type="ECO:0000313" key="4">
    <source>
        <dbReference type="Proteomes" id="UP000736672"/>
    </source>
</evidence>
<comment type="caution">
    <text evidence="3">The sequence shown here is derived from an EMBL/GenBank/DDBJ whole genome shotgun (WGS) entry which is preliminary data.</text>
</comment>
<dbReference type="PROSITE" id="PS50263">
    <property type="entry name" value="CN_HYDROLASE"/>
    <property type="match status" value="1"/>
</dbReference>
<feature type="domain" description="CN hydrolase" evidence="2">
    <location>
        <begin position="5"/>
        <end position="260"/>
    </location>
</feature>
<keyword evidence="1 3" id="KW-0378">Hydrolase</keyword>
<dbReference type="Gene3D" id="3.60.110.10">
    <property type="entry name" value="Carbon-nitrogen hydrolase"/>
    <property type="match status" value="1"/>
</dbReference>
<dbReference type="SUPFAM" id="SSF56317">
    <property type="entry name" value="Carbon-nitrogen hydrolase"/>
    <property type="match status" value="1"/>
</dbReference>
<name>A0A9P9G5Q7_FUSSL</name>
<evidence type="ECO:0000259" key="2">
    <source>
        <dbReference type="PROSITE" id="PS50263"/>
    </source>
</evidence>
<dbReference type="PANTHER" id="PTHR43674:SF16">
    <property type="entry name" value="CARBON-NITROGEN FAMILY, PUTATIVE (AFU_ORTHOLOGUE AFUA_5G02350)-RELATED"/>
    <property type="match status" value="1"/>
</dbReference>
<proteinExistence type="predicted"/>
<evidence type="ECO:0000313" key="3">
    <source>
        <dbReference type="EMBL" id="KAH7232487.1"/>
    </source>
</evidence>
<dbReference type="InterPro" id="IPR003010">
    <property type="entry name" value="C-N_Hydrolase"/>
</dbReference>
<dbReference type="InterPro" id="IPR036526">
    <property type="entry name" value="C-N_Hydrolase_sf"/>
</dbReference>
<reference evidence="3" key="1">
    <citation type="journal article" date="2021" name="Nat. Commun.">
        <title>Genetic determinants of endophytism in the Arabidopsis root mycobiome.</title>
        <authorList>
            <person name="Mesny F."/>
            <person name="Miyauchi S."/>
            <person name="Thiergart T."/>
            <person name="Pickel B."/>
            <person name="Atanasova L."/>
            <person name="Karlsson M."/>
            <person name="Huettel B."/>
            <person name="Barry K.W."/>
            <person name="Haridas S."/>
            <person name="Chen C."/>
            <person name="Bauer D."/>
            <person name="Andreopoulos W."/>
            <person name="Pangilinan J."/>
            <person name="LaButti K."/>
            <person name="Riley R."/>
            <person name="Lipzen A."/>
            <person name="Clum A."/>
            <person name="Drula E."/>
            <person name="Henrissat B."/>
            <person name="Kohler A."/>
            <person name="Grigoriev I.V."/>
            <person name="Martin F.M."/>
            <person name="Hacquard S."/>
        </authorList>
    </citation>
    <scope>NUCLEOTIDE SEQUENCE</scope>
    <source>
        <strain evidence="3">FSSC 5 MPI-SDFR-AT-0091</strain>
    </source>
</reference>
<gene>
    <name evidence="3" type="ORF">B0J15DRAFT_455461</name>
</gene>
<protein>
    <submittedName>
        <fullName evidence="3">Carbon-nitrogen hydrolase</fullName>
    </submittedName>
</protein>
<dbReference type="CDD" id="cd07197">
    <property type="entry name" value="nitrilase"/>
    <property type="match status" value="1"/>
</dbReference>
<keyword evidence="4" id="KW-1185">Reference proteome</keyword>
<dbReference type="Pfam" id="PF00795">
    <property type="entry name" value="CN_hydrolase"/>
    <property type="match status" value="1"/>
</dbReference>
<dbReference type="GO" id="GO:0016811">
    <property type="term" value="F:hydrolase activity, acting on carbon-nitrogen (but not peptide) bonds, in linear amides"/>
    <property type="evidence" value="ECO:0007669"/>
    <property type="project" value="TreeGrafter"/>
</dbReference>
<dbReference type="Proteomes" id="UP000736672">
    <property type="component" value="Unassembled WGS sequence"/>
</dbReference>